<dbReference type="Proteomes" id="UP001156102">
    <property type="component" value="Unassembled WGS sequence"/>
</dbReference>
<comment type="caution">
    <text evidence="2">The sequence shown here is derived from an EMBL/GenBank/DDBJ whole genome shotgun (WGS) entry which is preliminary data.</text>
</comment>
<keyword evidence="3" id="KW-1185">Reference proteome</keyword>
<keyword evidence="1" id="KW-0472">Membrane</keyword>
<reference evidence="2" key="1">
    <citation type="submission" date="2022-07" db="EMBL/GenBank/DDBJ databases">
        <authorList>
            <person name="Li W.-J."/>
            <person name="Deng Q.-Q."/>
        </authorList>
    </citation>
    <scope>NUCLEOTIDE SEQUENCE</scope>
    <source>
        <strain evidence="2">SYSU M60031</strain>
    </source>
</reference>
<gene>
    <name evidence="2" type="ORF">NK662_18850</name>
</gene>
<sequence>MEVKTTASGDAYVLELRKEKVSVAKRLVGTLWIALGIACFIIAVILFTTIIGIIPAAFICLCAIGCIYLGMAKQKVTCPNCDRTMTVLQRTRKWKCTACKRLALINWIDK</sequence>
<evidence type="ECO:0000313" key="3">
    <source>
        <dbReference type="Proteomes" id="UP001156102"/>
    </source>
</evidence>
<name>A0AA41X7Y8_9BACI</name>
<dbReference type="EMBL" id="JANCLT010000012">
    <property type="protein sequence ID" value="MCP8970581.1"/>
    <property type="molecule type" value="Genomic_DNA"/>
</dbReference>
<dbReference type="RefSeq" id="WP_254760496.1">
    <property type="nucleotide sequence ID" value="NZ_JANCLT010000012.1"/>
</dbReference>
<accession>A0AA41X7Y8</accession>
<keyword evidence="1" id="KW-0812">Transmembrane</keyword>
<feature type="transmembrane region" description="Helical" evidence="1">
    <location>
        <begin position="27"/>
        <end position="47"/>
    </location>
</feature>
<protein>
    <submittedName>
        <fullName evidence="2">Uncharacterized protein</fullName>
    </submittedName>
</protein>
<evidence type="ECO:0000256" key="1">
    <source>
        <dbReference type="SAM" id="Phobius"/>
    </source>
</evidence>
<proteinExistence type="predicted"/>
<keyword evidence="1" id="KW-1133">Transmembrane helix</keyword>
<evidence type="ECO:0000313" key="2">
    <source>
        <dbReference type="EMBL" id="MCP8970581.1"/>
    </source>
</evidence>
<dbReference type="AlphaFoldDB" id="A0AA41X7Y8"/>
<feature type="transmembrane region" description="Helical" evidence="1">
    <location>
        <begin position="53"/>
        <end position="71"/>
    </location>
</feature>
<organism evidence="2 3">
    <name type="scientific">Ectobacillus ponti</name>
    <dbReference type="NCBI Taxonomy" id="2961894"/>
    <lineage>
        <taxon>Bacteria</taxon>
        <taxon>Bacillati</taxon>
        <taxon>Bacillota</taxon>
        <taxon>Bacilli</taxon>
        <taxon>Bacillales</taxon>
        <taxon>Bacillaceae</taxon>
        <taxon>Ectobacillus</taxon>
    </lineage>
</organism>